<dbReference type="SUPFAM" id="SSF50156">
    <property type="entry name" value="PDZ domain-like"/>
    <property type="match status" value="1"/>
</dbReference>
<organism evidence="4 5">
    <name type="scientific">Pedobacter punctiformis</name>
    <dbReference type="NCBI Taxonomy" id="3004097"/>
    <lineage>
        <taxon>Bacteria</taxon>
        <taxon>Pseudomonadati</taxon>
        <taxon>Bacteroidota</taxon>
        <taxon>Sphingobacteriia</taxon>
        <taxon>Sphingobacteriales</taxon>
        <taxon>Sphingobacteriaceae</taxon>
        <taxon>Pedobacter</taxon>
    </lineage>
</organism>
<feature type="chain" id="PRO_5046862051" evidence="2">
    <location>
        <begin position="24"/>
        <end position="501"/>
    </location>
</feature>
<dbReference type="SUPFAM" id="SSF52096">
    <property type="entry name" value="ClpP/crotonase"/>
    <property type="match status" value="1"/>
</dbReference>
<evidence type="ECO:0000313" key="5">
    <source>
        <dbReference type="Proteomes" id="UP001144347"/>
    </source>
</evidence>
<feature type="region of interest" description="Disordered" evidence="1">
    <location>
        <begin position="28"/>
        <end position="52"/>
    </location>
</feature>
<feature type="compositionally biased region" description="Polar residues" evidence="1">
    <location>
        <begin position="43"/>
        <end position="52"/>
    </location>
</feature>
<proteinExistence type="predicted"/>
<dbReference type="Pfam" id="PF03572">
    <property type="entry name" value="Peptidase_S41"/>
    <property type="match status" value="1"/>
</dbReference>
<keyword evidence="5" id="KW-1185">Reference proteome</keyword>
<dbReference type="InterPro" id="IPR001478">
    <property type="entry name" value="PDZ"/>
</dbReference>
<dbReference type="SMART" id="SM00245">
    <property type="entry name" value="TSPc"/>
    <property type="match status" value="1"/>
</dbReference>
<dbReference type="Gene3D" id="3.30.750.170">
    <property type="match status" value="1"/>
</dbReference>
<evidence type="ECO:0000256" key="2">
    <source>
        <dbReference type="SAM" id="SignalP"/>
    </source>
</evidence>
<accession>A0ABT4L8T0</accession>
<protein>
    <submittedName>
        <fullName evidence="4">S41 family peptidase</fullName>
    </submittedName>
</protein>
<dbReference type="Proteomes" id="UP001144347">
    <property type="component" value="Unassembled WGS sequence"/>
</dbReference>
<dbReference type="Gene3D" id="2.30.42.10">
    <property type="match status" value="1"/>
</dbReference>
<feature type="signal peptide" evidence="2">
    <location>
        <begin position="1"/>
        <end position="23"/>
    </location>
</feature>
<reference evidence="4" key="1">
    <citation type="submission" date="2022-12" db="EMBL/GenBank/DDBJ databases">
        <title>Genome sequence of HCMS5-2.</title>
        <authorList>
            <person name="Woo H."/>
        </authorList>
    </citation>
    <scope>NUCLEOTIDE SEQUENCE</scope>
    <source>
        <strain evidence="4">HCMS5-2</strain>
    </source>
</reference>
<dbReference type="Gene3D" id="3.90.226.10">
    <property type="entry name" value="2-enoyl-CoA Hydratase, Chain A, domain 1"/>
    <property type="match status" value="1"/>
</dbReference>
<dbReference type="PROSITE" id="PS50106">
    <property type="entry name" value="PDZ"/>
    <property type="match status" value="1"/>
</dbReference>
<gene>
    <name evidence="4" type="ORF">O0955_09945</name>
</gene>
<evidence type="ECO:0000256" key="1">
    <source>
        <dbReference type="SAM" id="MobiDB-lite"/>
    </source>
</evidence>
<comment type="caution">
    <text evidence="4">The sequence shown here is derived from an EMBL/GenBank/DDBJ whole genome shotgun (WGS) entry which is preliminary data.</text>
</comment>
<sequence>MFRKSIAQKIYLCVLVVVLGFTASCKKNNSQPGPEESTPAAPETNNLQTPTTDRNLLTKDSIFLYAKQTYFWNVGMPSYDDFNPRRYASNESVVAAIRALKSNGGKDKYSFIDDGSVAGQLSGVSGDYGFSANFDSNDILRIRYVYLGSPADKQGVKRGYRITKVNGSPNVARVNSNIDFLNNAIFGSNPSVSLTLVPPSGGTAFDVTITRETYAINPILFSKTYTAGSKKVGYIVFNSFTTNALPRLDEAFKTFAADGITELVVDLRYNGGGSVATADAFTNLIAPPSQNGKVMYTTYWTQTMQDGKATILENQKFYYQGILYSMFDNSYKPTQAAGNQEVFKKRGTLNNLTRVYFLVTNYTASASELLINNLKPVMDVKLIGSTTYGKPVGFFSIRIDKNDLYIPQFQTKNSVNFGEYFSGMTVDREITDNIAVDFGDPAENLLSQALHYSTFGNFSYVQSNNKISSTSGISSGKSAGLELTDHEFKGMVETRIPGAKR</sequence>
<evidence type="ECO:0000313" key="4">
    <source>
        <dbReference type="EMBL" id="MCZ4244324.1"/>
    </source>
</evidence>
<dbReference type="InterPro" id="IPR036034">
    <property type="entry name" value="PDZ_sf"/>
</dbReference>
<dbReference type="CDD" id="cd07561">
    <property type="entry name" value="Peptidase_S41_CPP_like"/>
    <property type="match status" value="1"/>
</dbReference>
<feature type="domain" description="PDZ" evidence="3">
    <location>
        <begin position="125"/>
        <end position="200"/>
    </location>
</feature>
<dbReference type="PANTHER" id="PTHR32060:SF30">
    <property type="entry name" value="CARBOXY-TERMINAL PROCESSING PROTEASE CTPA"/>
    <property type="match status" value="1"/>
</dbReference>
<evidence type="ECO:0000259" key="3">
    <source>
        <dbReference type="PROSITE" id="PS50106"/>
    </source>
</evidence>
<dbReference type="EMBL" id="JAPWGM010000003">
    <property type="protein sequence ID" value="MCZ4244324.1"/>
    <property type="molecule type" value="Genomic_DNA"/>
</dbReference>
<dbReference type="RefSeq" id="WP_269427395.1">
    <property type="nucleotide sequence ID" value="NZ_JAPWGM010000003.1"/>
</dbReference>
<dbReference type="PANTHER" id="PTHR32060">
    <property type="entry name" value="TAIL-SPECIFIC PROTEASE"/>
    <property type="match status" value="1"/>
</dbReference>
<dbReference type="InterPro" id="IPR029045">
    <property type="entry name" value="ClpP/crotonase-like_dom_sf"/>
</dbReference>
<keyword evidence="2" id="KW-0732">Signal</keyword>
<dbReference type="InterPro" id="IPR005151">
    <property type="entry name" value="Tail-specific_protease"/>
</dbReference>
<dbReference type="PROSITE" id="PS51257">
    <property type="entry name" value="PROKAR_LIPOPROTEIN"/>
    <property type="match status" value="1"/>
</dbReference>
<name>A0ABT4L8T0_9SPHI</name>